<dbReference type="AlphaFoldDB" id="A0A6L9LB96"/>
<gene>
    <name evidence="2" type="ORF">GK108_12665</name>
</gene>
<evidence type="ECO:0000259" key="1">
    <source>
        <dbReference type="Pfam" id="PF05257"/>
    </source>
</evidence>
<dbReference type="Proteomes" id="UP000474175">
    <property type="component" value="Unassembled WGS sequence"/>
</dbReference>
<proteinExistence type="predicted"/>
<evidence type="ECO:0000313" key="3">
    <source>
        <dbReference type="Proteomes" id="UP000474175"/>
    </source>
</evidence>
<keyword evidence="3" id="KW-1185">Reference proteome</keyword>
<dbReference type="Pfam" id="PF05257">
    <property type="entry name" value="CHAP"/>
    <property type="match status" value="1"/>
</dbReference>
<sequence length="154" mass="17073">MTLLQAAQSQVGVEESPRGSNWGYSVEQYLKSVGIYFPAAWCMAFCYWCAEKAARAQNDINPLFKTGGVLKQWNSSTSLRVKADDVRPGDIFIMDYGKGQGHAGIVEQVIATREGTRFHTIEGNTNDEGSREGFVVCRRSRKAASIKGFLRTNL</sequence>
<evidence type="ECO:0000313" key="2">
    <source>
        <dbReference type="EMBL" id="NDU95728.1"/>
    </source>
</evidence>
<accession>A0A6L9LB96</accession>
<reference evidence="2 3" key="1">
    <citation type="submission" date="2020-02" db="EMBL/GenBank/DDBJ databases">
        <title>Draft genome sequence of two Spirosoma agri KCTC 52727 and Spirosoma terrae KCTC 52035.</title>
        <authorList>
            <person name="Rojas J."/>
            <person name="Ambika Manirajan B."/>
            <person name="Suarez C."/>
            <person name="Ratering S."/>
            <person name="Schnell S."/>
        </authorList>
    </citation>
    <scope>NUCLEOTIDE SEQUENCE [LARGE SCALE GENOMIC DNA]</scope>
    <source>
        <strain evidence="2 3">KCTC 52035</strain>
    </source>
</reference>
<dbReference type="SUPFAM" id="SSF54001">
    <property type="entry name" value="Cysteine proteinases"/>
    <property type="match status" value="1"/>
</dbReference>
<comment type="caution">
    <text evidence="2">The sequence shown here is derived from an EMBL/GenBank/DDBJ whole genome shotgun (WGS) entry which is preliminary data.</text>
</comment>
<dbReference type="InterPro" id="IPR007921">
    <property type="entry name" value="CHAP_dom"/>
</dbReference>
<feature type="domain" description="Peptidase C51" evidence="1">
    <location>
        <begin position="39"/>
        <end position="124"/>
    </location>
</feature>
<protein>
    <submittedName>
        <fullName evidence="2">CHAP domain-containing protein</fullName>
    </submittedName>
</protein>
<dbReference type="Gene3D" id="3.90.1720.10">
    <property type="entry name" value="endopeptidase domain like (from Nostoc punctiforme)"/>
    <property type="match status" value="1"/>
</dbReference>
<dbReference type="InterPro" id="IPR038765">
    <property type="entry name" value="Papain-like_cys_pep_sf"/>
</dbReference>
<name>A0A6L9LB96_9BACT</name>
<organism evidence="2 3">
    <name type="scientific">Spirosoma terrae</name>
    <dbReference type="NCBI Taxonomy" id="1968276"/>
    <lineage>
        <taxon>Bacteria</taxon>
        <taxon>Pseudomonadati</taxon>
        <taxon>Bacteroidota</taxon>
        <taxon>Cytophagia</taxon>
        <taxon>Cytophagales</taxon>
        <taxon>Cytophagaceae</taxon>
        <taxon>Spirosoma</taxon>
    </lineage>
</organism>
<dbReference type="EMBL" id="JAAFZH010000004">
    <property type="protein sequence ID" value="NDU95728.1"/>
    <property type="molecule type" value="Genomic_DNA"/>
</dbReference>
<dbReference type="RefSeq" id="WP_163948309.1">
    <property type="nucleotide sequence ID" value="NZ_JAAFZH010000004.1"/>
</dbReference>